<evidence type="ECO:0000256" key="5">
    <source>
        <dbReference type="ARBA" id="ARBA00023159"/>
    </source>
</evidence>
<feature type="domain" description="Calmodulin binding protein-like N-terminal" evidence="9">
    <location>
        <begin position="86"/>
        <end position="226"/>
    </location>
</feature>
<feature type="domain" description="Calmodulin binding protein central" evidence="10">
    <location>
        <begin position="240"/>
        <end position="302"/>
    </location>
</feature>
<keyword evidence="8" id="KW-0175">Coiled coil</keyword>
<dbReference type="Proteomes" id="UP001454036">
    <property type="component" value="Unassembled WGS sequence"/>
</dbReference>
<dbReference type="AlphaFoldDB" id="A0AAV3P3R1"/>
<dbReference type="Pfam" id="PF20452">
    <property type="entry name" value="Calmod_bind_C"/>
    <property type="match status" value="1"/>
</dbReference>
<protein>
    <recommendedName>
        <fullName evidence="14">Calmodulin-binding protein</fullName>
    </recommendedName>
</protein>
<feature type="coiled-coil region" evidence="8">
    <location>
        <begin position="23"/>
        <end position="71"/>
    </location>
</feature>
<dbReference type="InterPro" id="IPR046830">
    <property type="entry name" value="Calmod_bind_M"/>
</dbReference>
<dbReference type="EMBL" id="BAABME010000906">
    <property type="protein sequence ID" value="GAA0146287.1"/>
    <property type="molecule type" value="Genomic_DNA"/>
</dbReference>
<reference evidence="12 13" key="1">
    <citation type="submission" date="2024-01" db="EMBL/GenBank/DDBJ databases">
        <title>The complete chloroplast genome sequence of Lithospermum erythrorhizon: insights into the phylogenetic relationship among Boraginaceae species and the maternal lineages of purple gromwells.</title>
        <authorList>
            <person name="Okada T."/>
            <person name="Watanabe K."/>
        </authorList>
    </citation>
    <scope>NUCLEOTIDE SEQUENCE [LARGE SCALE GENOMIC DNA]</scope>
</reference>
<dbReference type="GO" id="GO:0005634">
    <property type="term" value="C:nucleus"/>
    <property type="evidence" value="ECO:0007669"/>
    <property type="project" value="UniProtKB-SubCell"/>
</dbReference>
<evidence type="ECO:0000256" key="1">
    <source>
        <dbReference type="ARBA" id="ARBA00004123"/>
    </source>
</evidence>
<dbReference type="GO" id="GO:0005516">
    <property type="term" value="F:calmodulin binding"/>
    <property type="evidence" value="ECO:0007669"/>
    <property type="project" value="InterPro"/>
</dbReference>
<comment type="caution">
    <text evidence="12">The sequence shown here is derived from an EMBL/GenBank/DDBJ whole genome shotgun (WGS) entry which is preliminary data.</text>
</comment>
<evidence type="ECO:0000256" key="2">
    <source>
        <dbReference type="ARBA" id="ARBA00007214"/>
    </source>
</evidence>
<evidence type="ECO:0000256" key="8">
    <source>
        <dbReference type="SAM" id="Coils"/>
    </source>
</evidence>
<evidence type="ECO:0000313" key="12">
    <source>
        <dbReference type="EMBL" id="GAA0146287.1"/>
    </source>
</evidence>
<dbReference type="InterPro" id="IPR046829">
    <property type="entry name" value="Calmod_bind_C"/>
</dbReference>
<gene>
    <name evidence="12" type="ORF">LIER_06279</name>
</gene>
<evidence type="ECO:0000256" key="4">
    <source>
        <dbReference type="ARBA" id="ARBA00023125"/>
    </source>
</evidence>
<keyword evidence="3" id="KW-0805">Transcription regulation</keyword>
<dbReference type="InterPro" id="IPR046831">
    <property type="entry name" value="Calmodulin_bind_N"/>
</dbReference>
<feature type="domain" description="Calmodulin binding protein C-terminal" evidence="11">
    <location>
        <begin position="311"/>
        <end position="366"/>
    </location>
</feature>
<evidence type="ECO:0000259" key="9">
    <source>
        <dbReference type="Pfam" id="PF07887"/>
    </source>
</evidence>
<dbReference type="Pfam" id="PF07887">
    <property type="entry name" value="Calmodulin_bind"/>
    <property type="match status" value="1"/>
</dbReference>
<dbReference type="Pfam" id="PF20451">
    <property type="entry name" value="Calmod_bind_M"/>
    <property type="match status" value="1"/>
</dbReference>
<dbReference type="GO" id="GO:0080142">
    <property type="term" value="P:regulation of salicylic acid biosynthetic process"/>
    <property type="evidence" value="ECO:0007669"/>
    <property type="project" value="TreeGrafter"/>
</dbReference>
<evidence type="ECO:0000313" key="13">
    <source>
        <dbReference type="Proteomes" id="UP001454036"/>
    </source>
</evidence>
<dbReference type="PANTHER" id="PTHR31713">
    <property type="entry name" value="OS02G0177800 PROTEIN"/>
    <property type="match status" value="1"/>
</dbReference>
<evidence type="ECO:0000256" key="7">
    <source>
        <dbReference type="ARBA" id="ARBA00023242"/>
    </source>
</evidence>
<comment type="similarity">
    <text evidence="2">Belongs to the plant ACBP60 protein family.</text>
</comment>
<keyword evidence="13" id="KW-1185">Reference proteome</keyword>
<keyword evidence="6" id="KW-0804">Transcription</keyword>
<dbReference type="PANTHER" id="PTHR31713:SF41">
    <property type="entry name" value="CALMODULIN-BINDING PROTEIN 60 A-LIKE"/>
    <property type="match status" value="1"/>
</dbReference>
<evidence type="ECO:0008006" key="14">
    <source>
        <dbReference type="Google" id="ProtNLM"/>
    </source>
</evidence>
<accession>A0AAV3P3R1</accession>
<proteinExistence type="inferred from homology"/>
<evidence type="ECO:0000256" key="3">
    <source>
        <dbReference type="ARBA" id="ARBA00023015"/>
    </source>
</evidence>
<comment type="subcellular location">
    <subcellularLocation>
        <location evidence="1">Nucleus</location>
    </subcellularLocation>
</comment>
<dbReference type="GO" id="GO:0043565">
    <property type="term" value="F:sequence-specific DNA binding"/>
    <property type="evidence" value="ECO:0007669"/>
    <property type="project" value="TreeGrafter"/>
</dbReference>
<keyword evidence="5" id="KW-0010">Activator</keyword>
<dbReference type="GO" id="GO:0003700">
    <property type="term" value="F:DNA-binding transcription factor activity"/>
    <property type="evidence" value="ECO:0007669"/>
    <property type="project" value="TreeGrafter"/>
</dbReference>
<keyword evidence="7" id="KW-0539">Nucleus</keyword>
<sequence length="644" mass="72941">MSQVDLFDDSINMSSLMGIFKEIDLMKLRQQDLEVQLQLVKNENESMKLKLDQTERKVNLLEQQLLQHNIMSNDHEAQTVQERRLTLQFKNGPSKLIYTGKEIKADDGALLRLELVDACSGMVVDSGPVANSEVDIVALEGDDGNDDNWTSGEFNRKIVGERKGTKLGGNVTLKLNKGIGVIGDLKFLSSATHMPQGVFKLGARPVGTFAGIHVREGKTDSFTVEDFRNECYKKYETPSLNDRLYRLKNISPKGEILKRLQKRKITSVKDFLVQLIKDPEELKQMVGLRKQKWEETVQNAQNSLAKRLCYYIDPDTDMTVVFSFIDQVLGVVSSSQYINMEKLPHNDKENARKLAIRALNDWDNVHFANDVDSVLDSMNLSIPMEQENPAELKLEDLDIICSFSDTHIAASGNLSSDNYEFSTLDVVSQEQPPAPYLDHISTTNASVDLTFCQGSEHPNKCLEIAPFVTHERRGDTGFYQTSGMNLSNKHDMVMPKVTCQFPEFNIEELFGGTASSSSTSSSNLIVPPLWPQEEAIANFRHWNNIQLDTLMADQLLPVVMENHHRSASSSTNMALVRTISWRTWLKVAYVLSVRWGLLRTDSITLAKIEDWLTRWRMVQVNVVHSLDDLSFLEVAFKFKKPRTQ</sequence>
<keyword evidence="4" id="KW-0238">DNA-binding</keyword>
<organism evidence="12 13">
    <name type="scientific">Lithospermum erythrorhizon</name>
    <name type="common">Purple gromwell</name>
    <name type="synonym">Lithospermum officinale var. erythrorhizon</name>
    <dbReference type="NCBI Taxonomy" id="34254"/>
    <lineage>
        <taxon>Eukaryota</taxon>
        <taxon>Viridiplantae</taxon>
        <taxon>Streptophyta</taxon>
        <taxon>Embryophyta</taxon>
        <taxon>Tracheophyta</taxon>
        <taxon>Spermatophyta</taxon>
        <taxon>Magnoliopsida</taxon>
        <taxon>eudicotyledons</taxon>
        <taxon>Gunneridae</taxon>
        <taxon>Pentapetalae</taxon>
        <taxon>asterids</taxon>
        <taxon>lamiids</taxon>
        <taxon>Boraginales</taxon>
        <taxon>Boraginaceae</taxon>
        <taxon>Boraginoideae</taxon>
        <taxon>Lithospermeae</taxon>
        <taxon>Lithospermum</taxon>
    </lineage>
</organism>
<evidence type="ECO:0000259" key="11">
    <source>
        <dbReference type="Pfam" id="PF20452"/>
    </source>
</evidence>
<evidence type="ECO:0000256" key="6">
    <source>
        <dbReference type="ARBA" id="ARBA00023163"/>
    </source>
</evidence>
<name>A0AAV3P3R1_LITER</name>
<evidence type="ECO:0000259" key="10">
    <source>
        <dbReference type="Pfam" id="PF20451"/>
    </source>
</evidence>
<dbReference type="InterPro" id="IPR012416">
    <property type="entry name" value="CBP60"/>
</dbReference>